<comment type="caution">
    <text evidence="1">The sequence shown here is derived from an EMBL/GenBank/DDBJ whole genome shotgun (WGS) entry which is preliminary data.</text>
</comment>
<dbReference type="EMBL" id="JACOPR010000001">
    <property type="protein sequence ID" value="MBC5729663.1"/>
    <property type="molecule type" value="Genomic_DNA"/>
</dbReference>
<protein>
    <submittedName>
        <fullName evidence="1">Uncharacterized protein</fullName>
    </submittedName>
</protein>
<organism evidence="1 2">
    <name type="scientific">Pseudoflavonifractor hominis</name>
    <dbReference type="NCBI Taxonomy" id="2763059"/>
    <lineage>
        <taxon>Bacteria</taxon>
        <taxon>Bacillati</taxon>
        <taxon>Bacillota</taxon>
        <taxon>Clostridia</taxon>
        <taxon>Eubacteriales</taxon>
        <taxon>Oscillospiraceae</taxon>
        <taxon>Pseudoflavonifractor</taxon>
    </lineage>
</organism>
<evidence type="ECO:0000313" key="1">
    <source>
        <dbReference type="EMBL" id="MBC5729663.1"/>
    </source>
</evidence>
<gene>
    <name evidence="1" type="ORF">H8S34_02300</name>
</gene>
<dbReference type="Proteomes" id="UP000660021">
    <property type="component" value="Unassembled WGS sequence"/>
</dbReference>
<reference evidence="1 2" key="1">
    <citation type="submission" date="2020-08" db="EMBL/GenBank/DDBJ databases">
        <title>Genome public.</title>
        <authorList>
            <person name="Liu C."/>
            <person name="Sun Q."/>
        </authorList>
    </citation>
    <scope>NUCLEOTIDE SEQUENCE [LARGE SCALE GENOMIC DNA]</scope>
    <source>
        <strain evidence="1 2">New-38</strain>
    </source>
</reference>
<sequence length="240" mass="26148">MIGWMVLEERRGWRSTVEEVRLEGLRVCRAGIPAPAALSPAARNRRVKRGAQLLRKAGCRRCLTPPGFPLWDLLHESGLQAVDPGGLCQALAARLAGTYLAEHGVPETGATVVLLGSRVDRSLFDAACTLVPRVRRLVIRAGEEGRELAQWLEREYGIPVLENGRGAQVRLWFTPPEGETGPEDLVLCAPGFSLGGLELHPVRPIPDEVEVHAFAALLWEEGRLALEDIEISSSAAAQMT</sequence>
<dbReference type="RefSeq" id="WP_101693854.1">
    <property type="nucleotide sequence ID" value="NZ_JACOPR010000001.1"/>
</dbReference>
<accession>A0ABR7HQ72</accession>
<keyword evidence="2" id="KW-1185">Reference proteome</keyword>
<name>A0ABR7HQ72_9FIRM</name>
<proteinExistence type="predicted"/>
<evidence type="ECO:0000313" key="2">
    <source>
        <dbReference type="Proteomes" id="UP000660021"/>
    </source>
</evidence>